<accession>A0ABD1PLL5</accession>
<feature type="domain" description="F-box" evidence="1">
    <location>
        <begin position="141"/>
        <end position="181"/>
    </location>
</feature>
<dbReference type="Gene3D" id="2.120.10.80">
    <property type="entry name" value="Kelch-type beta propeller"/>
    <property type="match status" value="1"/>
</dbReference>
<dbReference type="InterPro" id="IPR001810">
    <property type="entry name" value="F-box_dom"/>
</dbReference>
<evidence type="ECO:0000313" key="3">
    <source>
        <dbReference type="Proteomes" id="UP001604277"/>
    </source>
</evidence>
<dbReference type="InterPro" id="IPR044595">
    <property type="entry name" value="KMD1-4"/>
</dbReference>
<dbReference type="CDD" id="cd22152">
    <property type="entry name" value="F-box_AtAFR-like"/>
    <property type="match status" value="1"/>
</dbReference>
<dbReference type="SUPFAM" id="SSF117281">
    <property type="entry name" value="Kelch motif"/>
    <property type="match status" value="1"/>
</dbReference>
<protein>
    <submittedName>
        <fullName evidence="2">F-box/kelch-repeat protein-like</fullName>
    </submittedName>
</protein>
<keyword evidence="3" id="KW-1185">Reference proteome</keyword>
<gene>
    <name evidence="2" type="ORF">Fot_52761</name>
</gene>
<evidence type="ECO:0000259" key="1">
    <source>
        <dbReference type="SMART" id="SM00256"/>
    </source>
</evidence>
<dbReference type="InterPro" id="IPR006652">
    <property type="entry name" value="Kelch_1"/>
</dbReference>
<dbReference type="Pfam" id="PF00646">
    <property type="entry name" value="F-box"/>
    <property type="match status" value="1"/>
</dbReference>
<comment type="caution">
    <text evidence="2">The sequence shown here is derived from an EMBL/GenBank/DDBJ whole genome shotgun (WGS) entry which is preliminary data.</text>
</comment>
<dbReference type="Proteomes" id="UP001604277">
    <property type="component" value="Unassembled WGS sequence"/>
</dbReference>
<dbReference type="InterPro" id="IPR036047">
    <property type="entry name" value="F-box-like_dom_sf"/>
</dbReference>
<dbReference type="SUPFAM" id="SSF81383">
    <property type="entry name" value="F-box domain"/>
    <property type="match status" value="1"/>
</dbReference>
<dbReference type="Pfam" id="PF24681">
    <property type="entry name" value="Kelch_KLHDC2_KLHL20_DRC7"/>
    <property type="match status" value="1"/>
</dbReference>
<organism evidence="2 3">
    <name type="scientific">Forsythia ovata</name>
    <dbReference type="NCBI Taxonomy" id="205694"/>
    <lineage>
        <taxon>Eukaryota</taxon>
        <taxon>Viridiplantae</taxon>
        <taxon>Streptophyta</taxon>
        <taxon>Embryophyta</taxon>
        <taxon>Tracheophyta</taxon>
        <taxon>Spermatophyta</taxon>
        <taxon>Magnoliopsida</taxon>
        <taxon>eudicotyledons</taxon>
        <taxon>Gunneridae</taxon>
        <taxon>Pentapetalae</taxon>
        <taxon>asterids</taxon>
        <taxon>lamiids</taxon>
        <taxon>Lamiales</taxon>
        <taxon>Oleaceae</taxon>
        <taxon>Forsythieae</taxon>
        <taxon>Forsythia</taxon>
    </lineage>
</organism>
<dbReference type="PANTHER" id="PTHR46407">
    <property type="entry name" value="OS02G0208700 PROTEIN"/>
    <property type="match status" value="1"/>
</dbReference>
<dbReference type="AlphaFoldDB" id="A0ABD1PLL5"/>
<dbReference type="InterPro" id="IPR015915">
    <property type="entry name" value="Kelch-typ_b-propeller"/>
</dbReference>
<dbReference type="SMART" id="SM00612">
    <property type="entry name" value="Kelch"/>
    <property type="match status" value="2"/>
</dbReference>
<dbReference type="EMBL" id="JBFOLJ010000018">
    <property type="protein sequence ID" value="KAL2464805.1"/>
    <property type="molecule type" value="Genomic_DNA"/>
</dbReference>
<name>A0ABD1PLL5_9LAMI</name>
<proteinExistence type="predicted"/>
<dbReference type="Gene3D" id="1.20.1280.50">
    <property type="match status" value="1"/>
</dbReference>
<reference evidence="3" key="1">
    <citation type="submission" date="2024-07" db="EMBL/GenBank/DDBJ databases">
        <title>Two chromosome-level genome assemblies of Korean endemic species Abeliophyllum distichum and Forsythia ovata (Oleaceae).</title>
        <authorList>
            <person name="Jang H."/>
        </authorList>
    </citation>
    <scope>NUCLEOTIDE SEQUENCE [LARGE SCALE GENOMIC DNA]</scope>
</reference>
<dbReference type="SMART" id="SM00256">
    <property type="entry name" value="FBOX"/>
    <property type="match status" value="1"/>
</dbReference>
<evidence type="ECO:0000313" key="2">
    <source>
        <dbReference type="EMBL" id="KAL2464805.1"/>
    </source>
</evidence>
<dbReference type="PANTHER" id="PTHR46407:SF4">
    <property type="entry name" value="F-BOX DOMAIN-CONTAINING PROTEIN"/>
    <property type="match status" value="1"/>
</dbReference>
<sequence>MKKNSRTIKKKIKEAKTEHVMVPEDLGVEYLEALLSEGLEGWGINNLGGHFCQPHCRSSQVQVEKAKTDGNVYAVSNTCHLHILDKCELAYIVSAFIIKTALSKTSATLFYLQSISIQSYTVPSRIDTMKEKEFAELIPQLPEELALECLTRLHYSAHRVSSLVCRRWCELIRSRDFYYHRKQTGFTRKVACLVQAIPVHDSDSKPVAQPRYGISVFDPVTLCWDWVDPVPKYPDGLPLFCQVASTEGKLIVMGGWNPASWDPVKDVFVYDFTTRKWVQCADMTSTRSFFAMAAVEGKVLIAGGHDESKNALNSAWLFDIKKNEWIELTRMSEERDECEGIIIGSEFWVVSGYDTESQGAFKKSAEVYDLSSGEWRRVKDAWRASQCPRSCVGVMGGKSGNLMCWAESDSGVRVGACGFDLGDRTLVTGSAYQGAPHGFFLVDTKEGQNGKLGKIDVPVDFSGLVQSGCCVEI</sequence>